<sequence>ITDGKQHESKIAKTISFPKGCVVVVDRGYVDYAWMNVLDSNHSFFVTLELENPTFGAQIDIWNLDNSFNLNINGQNLFSRELNFEGFPLHDVYFSDLTYYGSRDIPSSNPRISVIYRINEGSATRPREEIPVVRLTIDQFGNVRLFGRKRMSENLRELFIRPDVTINPLARLIPNGINTLVFSSTRWTITDVEGRIYGIRIQE</sequence>
<organism evidence="1 2">
    <name type="scientific">Sphingobacterium litopenaei</name>
    <dbReference type="NCBI Taxonomy" id="2763500"/>
    <lineage>
        <taxon>Bacteria</taxon>
        <taxon>Pseudomonadati</taxon>
        <taxon>Bacteroidota</taxon>
        <taxon>Sphingobacteriia</taxon>
        <taxon>Sphingobacteriales</taxon>
        <taxon>Sphingobacteriaceae</taxon>
        <taxon>Sphingobacterium</taxon>
    </lineage>
</organism>
<evidence type="ECO:0000313" key="1">
    <source>
        <dbReference type="EMBL" id="MBD1429106.1"/>
    </source>
</evidence>
<dbReference type="EMBL" id="JACOIJ010000007">
    <property type="protein sequence ID" value="MBD1429106.1"/>
    <property type="molecule type" value="Genomic_DNA"/>
</dbReference>
<accession>A0ABR7YCS4</accession>
<keyword evidence="2" id="KW-1185">Reference proteome</keyword>
<evidence type="ECO:0008006" key="3">
    <source>
        <dbReference type="Google" id="ProtNLM"/>
    </source>
</evidence>
<comment type="caution">
    <text evidence="1">The sequence shown here is derived from an EMBL/GenBank/DDBJ whole genome shotgun (WGS) entry which is preliminary data.</text>
</comment>
<reference evidence="1 2" key="1">
    <citation type="submission" date="2020-08" db="EMBL/GenBank/DDBJ databases">
        <title>Sphingobacterium sp. DN04309 isolated from aquaculture water.</title>
        <authorList>
            <person name="Zhang M."/>
        </authorList>
    </citation>
    <scope>NUCLEOTIDE SEQUENCE [LARGE SCALE GENOMIC DNA]</scope>
    <source>
        <strain evidence="1 2">DN04309</strain>
    </source>
</reference>
<evidence type="ECO:0000313" key="2">
    <source>
        <dbReference type="Proteomes" id="UP000651271"/>
    </source>
</evidence>
<gene>
    <name evidence="1" type="ORF">H8B04_05920</name>
</gene>
<proteinExistence type="predicted"/>
<name>A0ABR7YCS4_9SPHI</name>
<protein>
    <recommendedName>
        <fullName evidence="3">Transposase</fullName>
    </recommendedName>
</protein>
<dbReference type="Proteomes" id="UP000651271">
    <property type="component" value="Unassembled WGS sequence"/>
</dbReference>
<feature type="non-terminal residue" evidence="1">
    <location>
        <position position="1"/>
    </location>
</feature>